<dbReference type="GO" id="GO:0003952">
    <property type="term" value="F:NAD+ synthase (glutamine-hydrolyzing) activity"/>
    <property type="evidence" value="ECO:0007669"/>
    <property type="project" value="UniProtKB-EC"/>
</dbReference>
<feature type="compositionally biased region" description="Low complexity" evidence="14">
    <location>
        <begin position="651"/>
        <end position="661"/>
    </location>
</feature>
<evidence type="ECO:0000313" key="16">
    <source>
        <dbReference type="Ensembl" id="ENSCJAP00000085487.1"/>
    </source>
</evidence>
<accession>A0A8I3WI56</accession>
<dbReference type="NCBIfam" id="TIGR00552">
    <property type="entry name" value="nadE"/>
    <property type="match status" value="1"/>
</dbReference>
<evidence type="ECO:0000256" key="5">
    <source>
        <dbReference type="ARBA" id="ARBA00017309"/>
    </source>
</evidence>
<dbReference type="InterPro" id="IPR036526">
    <property type="entry name" value="C-N_Hydrolase_sf"/>
</dbReference>
<feature type="compositionally biased region" description="Basic and acidic residues" evidence="14">
    <location>
        <begin position="562"/>
        <end position="572"/>
    </location>
</feature>
<dbReference type="CDD" id="cd00553">
    <property type="entry name" value="NAD_synthase"/>
    <property type="match status" value="1"/>
</dbReference>
<evidence type="ECO:0000256" key="12">
    <source>
        <dbReference type="ARBA" id="ARBA00051867"/>
    </source>
</evidence>
<evidence type="ECO:0000256" key="6">
    <source>
        <dbReference type="ARBA" id="ARBA00022598"/>
    </source>
</evidence>
<evidence type="ECO:0000313" key="17">
    <source>
        <dbReference type="Proteomes" id="UP000008225"/>
    </source>
</evidence>
<feature type="region of interest" description="Disordered" evidence="14">
    <location>
        <begin position="165"/>
        <end position="210"/>
    </location>
</feature>
<keyword evidence="7" id="KW-0547">Nucleotide-binding</keyword>
<dbReference type="CDD" id="cd07570">
    <property type="entry name" value="GAT_Gln-NAD-synth"/>
    <property type="match status" value="1"/>
</dbReference>
<evidence type="ECO:0000256" key="1">
    <source>
        <dbReference type="ARBA" id="ARBA00005188"/>
    </source>
</evidence>
<keyword evidence="8" id="KW-0067">ATP-binding</keyword>
<comment type="catalytic activity">
    <reaction evidence="12">
        <text>deamido-NAD(+) + L-glutamine + ATP + H2O = L-glutamate + AMP + diphosphate + NAD(+) + H(+)</text>
        <dbReference type="Rhea" id="RHEA:24384"/>
        <dbReference type="ChEBI" id="CHEBI:15377"/>
        <dbReference type="ChEBI" id="CHEBI:15378"/>
        <dbReference type="ChEBI" id="CHEBI:29985"/>
        <dbReference type="ChEBI" id="CHEBI:30616"/>
        <dbReference type="ChEBI" id="CHEBI:33019"/>
        <dbReference type="ChEBI" id="CHEBI:57540"/>
        <dbReference type="ChEBI" id="CHEBI:58359"/>
        <dbReference type="ChEBI" id="CHEBI:58437"/>
        <dbReference type="ChEBI" id="CHEBI:456215"/>
        <dbReference type="EC" id="6.3.5.1"/>
    </reaction>
    <physiologicalReaction direction="left-to-right" evidence="12">
        <dbReference type="Rhea" id="RHEA:24385"/>
    </physiologicalReaction>
</comment>
<feature type="domain" description="CN hydrolase" evidence="15">
    <location>
        <begin position="1045"/>
        <end position="1315"/>
    </location>
</feature>
<feature type="compositionally biased region" description="Basic and acidic residues" evidence="14">
    <location>
        <begin position="510"/>
        <end position="520"/>
    </location>
</feature>
<dbReference type="PANTHER" id="PTHR23090:SF9">
    <property type="entry name" value="GLUTAMINE-DEPENDENT NAD(+) SYNTHETASE"/>
    <property type="match status" value="1"/>
</dbReference>
<dbReference type="InterPro" id="IPR014445">
    <property type="entry name" value="Gln-dep_NAD_synthase"/>
</dbReference>
<protein>
    <recommendedName>
        <fullName evidence="5">Glutamine-dependent NAD(+) synthetase</fullName>
        <ecNumber evidence="4">6.3.5.1</ecNumber>
    </recommendedName>
    <alternativeName>
        <fullName evidence="10">NAD(+) synthase [glutamine-hydrolyzing]</fullName>
    </alternativeName>
    <alternativeName>
        <fullName evidence="11">NAD(+) synthetase</fullName>
    </alternativeName>
</protein>
<feature type="compositionally biased region" description="Basic and acidic residues" evidence="14">
    <location>
        <begin position="933"/>
        <end position="942"/>
    </location>
</feature>
<comment type="function">
    <text evidence="13">Catalyzes the final step of the nicotinamide adenine dinucleotide (NAD) de novo synthesis pathway, the ATP-dependent amidation of deamido-NAD using L-glutamine as a nitrogen source.</text>
</comment>
<feature type="region of interest" description="Disordered" evidence="14">
    <location>
        <begin position="86"/>
        <end position="131"/>
    </location>
</feature>
<keyword evidence="9" id="KW-0520">NAD</keyword>
<dbReference type="EC" id="6.3.5.1" evidence="4"/>
<feature type="region of interest" description="Disordered" evidence="14">
    <location>
        <begin position="770"/>
        <end position="842"/>
    </location>
</feature>
<feature type="region of interest" description="Disordered" evidence="14">
    <location>
        <begin position="457"/>
        <end position="494"/>
    </location>
</feature>
<evidence type="ECO:0000259" key="15">
    <source>
        <dbReference type="PROSITE" id="PS50263"/>
    </source>
</evidence>
<feature type="region of interest" description="Disordered" evidence="14">
    <location>
        <begin position="560"/>
        <end position="604"/>
    </location>
</feature>
<dbReference type="HAMAP" id="MF_02090">
    <property type="entry name" value="NadE_glutamine_dep"/>
    <property type="match status" value="1"/>
</dbReference>
<dbReference type="Gene3D" id="3.60.110.10">
    <property type="entry name" value="Carbon-nitrogen hydrolase"/>
    <property type="match status" value="1"/>
</dbReference>
<dbReference type="FunFam" id="3.40.50.620:FF:000036">
    <property type="entry name" value="Glutamine-dependent NAD(+) synthetase"/>
    <property type="match status" value="1"/>
</dbReference>
<dbReference type="UniPathway" id="UPA00253">
    <property type="reaction ID" value="UER00334"/>
</dbReference>
<evidence type="ECO:0000256" key="2">
    <source>
        <dbReference type="ARBA" id="ARBA00007145"/>
    </source>
</evidence>
<evidence type="ECO:0000256" key="11">
    <source>
        <dbReference type="ARBA" id="ARBA00031075"/>
    </source>
</evidence>
<evidence type="ECO:0000256" key="8">
    <source>
        <dbReference type="ARBA" id="ARBA00022840"/>
    </source>
</evidence>
<feature type="compositionally biased region" description="Basic and acidic residues" evidence="14">
    <location>
        <begin position="457"/>
        <end position="467"/>
    </location>
</feature>
<evidence type="ECO:0000256" key="7">
    <source>
        <dbReference type="ARBA" id="ARBA00022741"/>
    </source>
</evidence>
<dbReference type="Pfam" id="PF02540">
    <property type="entry name" value="NAD_synthase"/>
    <property type="match status" value="1"/>
</dbReference>
<keyword evidence="17" id="KW-1185">Reference proteome</keyword>
<dbReference type="SUPFAM" id="SSF56317">
    <property type="entry name" value="Carbon-nitrogen hydrolase"/>
    <property type="match status" value="1"/>
</dbReference>
<comment type="subunit">
    <text evidence="3">Homohexamer.</text>
</comment>
<dbReference type="SUPFAM" id="SSF52402">
    <property type="entry name" value="Adenine nucleotide alpha hydrolases-like"/>
    <property type="match status" value="1"/>
</dbReference>
<feature type="compositionally biased region" description="Basic and acidic residues" evidence="14">
    <location>
        <begin position="1011"/>
        <end position="1021"/>
    </location>
</feature>
<feature type="compositionally biased region" description="Basic and acidic residues" evidence="14">
    <location>
        <begin position="879"/>
        <end position="889"/>
    </location>
</feature>
<feature type="region of interest" description="Disordered" evidence="14">
    <location>
        <begin position="642"/>
        <end position="667"/>
    </location>
</feature>
<dbReference type="FunFam" id="3.60.110.10:FF:000007">
    <property type="entry name" value="Glutamine-dependent NAD(+) synthetase"/>
    <property type="match status" value="1"/>
</dbReference>
<feature type="region of interest" description="Disordered" evidence="14">
    <location>
        <begin position="1011"/>
        <end position="1030"/>
    </location>
</feature>
<organism evidence="16 17">
    <name type="scientific">Callithrix jacchus</name>
    <name type="common">White-tufted-ear marmoset</name>
    <name type="synonym">Simia Jacchus</name>
    <dbReference type="NCBI Taxonomy" id="9483"/>
    <lineage>
        <taxon>Eukaryota</taxon>
        <taxon>Metazoa</taxon>
        <taxon>Chordata</taxon>
        <taxon>Craniata</taxon>
        <taxon>Vertebrata</taxon>
        <taxon>Euteleostomi</taxon>
        <taxon>Mammalia</taxon>
        <taxon>Eutheria</taxon>
        <taxon>Euarchontoglires</taxon>
        <taxon>Primates</taxon>
        <taxon>Haplorrhini</taxon>
        <taxon>Platyrrhini</taxon>
        <taxon>Cebidae</taxon>
        <taxon>Callitrichinae</taxon>
        <taxon>Callithrix</taxon>
        <taxon>Callithrix</taxon>
    </lineage>
</organism>
<feature type="region of interest" description="Disordered" evidence="14">
    <location>
        <begin position="878"/>
        <end position="914"/>
    </location>
</feature>
<evidence type="ECO:0000256" key="4">
    <source>
        <dbReference type="ARBA" id="ARBA00012743"/>
    </source>
</evidence>
<feature type="region of interest" description="Disordered" evidence="14">
    <location>
        <begin position="507"/>
        <end position="545"/>
    </location>
</feature>
<evidence type="ECO:0000256" key="3">
    <source>
        <dbReference type="ARBA" id="ARBA00011643"/>
    </source>
</evidence>
<reference evidence="16 17" key="1">
    <citation type="submission" date="2009-03" db="EMBL/GenBank/DDBJ databases">
        <authorList>
            <person name="Warren W."/>
            <person name="Ye L."/>
            <person name="Minx P."/>
            <person name="Worley K."/>
            <person name="Gibbs R."/>
            <person name="Wilson R.K."/>
        </authorList>
    </citation>
    <scope>NUCLEOTIDE SEQUENCE [LARGE SCALE GENOMIC DNA]</scope>
</reference>
<dbReference type="PROSITE" id="PS50263">
    <property type="entry name" value="CN_HYDROLASE"/>
    <property type="match status" value="1"/>
</dbReference>
<dbReference type="InterPro" id="IPR022310">
    <property type="entry name" value="NAD/GMP_synthase"/>
</dbReference>
<feature type="region of interest" description="Disordered" evidence="14">
    <location>
        <begin position="933"/>
        <end position="972"/>
    </location>
</feature>
<dbReference type="GO" id="GO:0034354">
    <property type="term" value="P:'de novo' NAD+ biosynthetic process from L-tryptophan"/>
    <property type="evidence" value="ECO:0007669"/>
    <property type="project" value="UniProtKB-ARBA"/>
</dbReference>
<feature type="compositionally biased region" description="Basic and acidic residues" evidence="14">
    <location>
        <begin position="89"/>
        <end position="99"/>
    </location>
</feature>
<dbReference type="GO" id="GO:0005829">
    <property type="term" value="C:cytosol"/>
    <property type="evidence" value="ECO:0007669"/>
    <property type="project" value="UniProtKB-ARBA"/>
</dbReference>
<dbReference type="Gene3D" id="3.40.50.620">
    <property type="entry name" value="HUPs"/>
    <property type="match status" value="1"/>
</dbReference>
<dbReference type="InterPro" id="IPR003694">
    <property type="entry name" value="NAD_synthase"/>
</dbReference>
<evidence type="ECO:0000256" key="14">
    <source>
        <dbReference type="SAM" id="MobiDB-lite"/>
    </source>
</evidence>
<evidence type="ECO:0000256" key="9">
    <source>
        <dbReference type="ARBA" id="ARBA00023027"/>
    </source>
</evidence>
<feature type="region of interest" description="Disordered" evidence="14">
    <location>
        <begin position="244"/>
        <end position="287"/>
    </location>
</feature>
<feature type="region of interest" description="Disordered" evidence="14">
    <location>
        <begin position="378"/>
        <end position="415"/>
    </location>
</feature>
<dbReference type="GO" id="GO:0004359">
    <property type="term" value="F:glutaminase activity"/>
    <property type="evidence" value="ECO:0007669"/>
    <property type="project" value="InterPro"/>
</dbReference>
<dbReference type="Proteomes" id="UP000008225">
    <property type="component" value="Chromosome 11"/>
</dbReference>
<feature type="compositionally biased region" description="Basic and acidic residues" evidence="14">
    <location>
        <begin position="247"/>
        <end position="257"/>
    </location>
</feature>
<feature type="compositionally biased region" description="Basic and acidic residues" evidence="14">
    <location>
        <begin position="168"/>
        <end position="178"/>
    </location>
</feature>
<feature type="compositionally biased region" description="Basic and acidic residues" evidence="14">
    <location>
        <begin position="773"/>
        <end position="783"/>
    </location>
</feature>
<dbReference type="Pfam" id="PF00795">
    <property type="entry name" value="CN_hydrolase"/>
    <property type="match status" value="1"/>
</dbReference>
<dbReference type="GeneTree" id="ENSGT00390000010152"/>
<proteinExistence type="inferred from homology"/>
<reference evidence="16" key="2">
    <citation type="submission" date="2025-08" db="UniProtKB">
        <authorList>
            <consortium name="Ensembl"/>
        </authorList>
    </citation>
    <scope>IDENTIFICATION</scope>
</reference>
<dbReference type="InterPro" id="IPR003010">
    <property type="entry name" value="C-N_Hydrolase"/>
</dbReference>
<dbReference type="Ensembl" id="ENSCJAT00000138336.1">
    <property type="protein sequence ID" value="ENSCJAP00000085487.1"/>
    <property type="gene ID" value="ENSCJAG00000085647.1"/>
</dbReference>
<dbReference type="PANTHER" id="PTHR23090">
    <property type="entry name" value="NH 3 /GLUTAMINE-DEPENDENT NAD + SYNTHETASE"/>
    <property type="match status" value="1"/>
</dbReference>
<evidence type="ECO:0000256" key="10">
    <source>
        <dbReference type="ARBA" id="ARBA00030681"/>
    </source>
</evidence>
<dbReference type="InterPro" id="IPR014729">
    <property type="entry name" value="Rossmann-like_a/b/a_fold"/>
</dbReference>
<comment type="pathway">
    <text evidence="1">Cofactor biosynthesis; NAD(+) biosynthesis; NAD(+) from deamido-NAD(+) (L-Gln route): step 1/1.</text>
</comment>
<dbReference type="GO" id="GO:0005524">
    <property type="term" value="F:ATP binding"/>
    <property type="evidence" value="ECO:0007669"/>
    <property type="project" value="UniProtKB-KW"/>
</dbReference>
<name>A0A8I3WI56_CALJA</name>
<sequence length="1794" mass="200578">MPTAVAYTCFVPATEYRTAEKSLHGQISNYRGGKIKLQKHMKVSSRRFRKRKQRSTCYLHTWDRRKRGRRGVPGIQGRAALHLLLTHVGQEERREERSPRNSGPRSAPPATYTRGTGGKEGGEESQEFRAAQRSTCYLHTWDRRTRGRRGVPGIQGRAALHLLLTHVGQEEKREERSPRNSGPRSAPPATYTRGAGGKEAGEESQEFRAAQRSTCYLHTWDRRKRGRRGVPGIQGRAALHLLLTHVGPEEKRQERSPRNSGPRSAPPATYTRGTGGKEAGEESQEFRAAQRSTCYLHTWGRRKRGRRGVPGIQGRAALHLLLTHVGQEKRGRRGVPGIQGRAALHLLLTHVDRGKRQERSPQEFRAAQRSTCYLHTWDPRKRGRRGVPGIQGPRSAPPATYTRGAGGKRGRRGVPGIQGRAALHLLLTHVGPEEKRQERSPGIQGRAALHLLLTHVGQEEKRQERSPRNSGPRSAPPATYTRGTGGKEAGEESQEFRARAALHLLLTHVGQEEKRQERSPRNSGPRSAPPATYTVGQEDRGRRGVPGIQGRAALHLLLTHVGPEEKRQERSPRNSGPRSAPPATYTRGTGGKEAGEESQEFRAAQRSTCYLHTWGRRKRGRRGVPGIQGRAALHLYLHTWGRRKGGRRGSPRNSGPRSAPPATYHTWGRGKEEWRGVRIQAAGSAHCYLHTWGRRKRGRRGVPGIQGRAQRSTCYLHTWGRRKRGRRGVPGIQGRAALHLLLTHGGQEGKEGGEESQEFRVRAALHLLLTHVGQEEKREERSPRNSGPRSAPPATYPTWDPRKRGRRGVPGIPGPRSAPPATYTRGDRRKEAGEESQEFRAAQRSTCYLHTWGRRKRGRRGVPGIQGRAALHLLLTHVGQEEKRQERSPRNSGPRSAPPATYTRGTGGKEAGEEVPGIQGRAALHLLLTHVGQEEKRQERSPRNSGPRSAPPATYTRGTGGKEAGEESQEFRAAQRSTCYLHTWGRRKRGRRGVPGIQGRAALHLLLTHVGQEEKRQERSPRNSGPRSAPTLLHSFVAARMGRKVTVATCALNQWALDFEGNLQRILKSIEIAKNRGARYRLGPELEICGYGCWDHYYESDTLLHSFQVLAALLESPVTQDIICDVGMPVVHRNVRYNCRVIFLSRKILLIRPKMALANEANYHELRWFTPWSRSRHTEEYFLPRMIRDLTKQETVPFGDAVLATWDTCIGSEICEELWTPHSPHIDMGLDGVEIVTNASSSHHVLRKANTRVDLVTMATTKNGGIYLLANQKGCDGDRLYYDGCAMIAMNGSIFAQGSQFSLDDVEVLTATLDLEDVRSYRAEISSRNLAASRASPYPRVKVDFALSCHEDLLAPVSEPIEWKYHSPEEEISLGPACWLWDFLRRSQQAGFLLPLSGGVDSAATACLVYSMCCQVCEAVRSGNQEVLADVRTIVNQSSYTPQDPRDLCGRILTTCYMASENSSQETCSRARELAQQIGSHHISLSIDPAVKAVMGIFSLVTGKSPLFAAHGGSSRENLALQNVQARIRMVLTYLFAQLSLWSRGVHGRLLVLGSANVDESLLGYLTKYDCSSADINPIGGISKMDLRAFVHFCTGRFQLPALQSILSAPPTAELEPLADGQVSQTDEEDMGMTYTELSVYGRLRKVAKMGPYSMFCKLLGMWRHMWTPRQVADKVKRFFSKYSINRHKMTTLTPGYHAENYSPDDNRFDLRPFLYNTGWPWQFRCIENQVSPAEMFLSPCFTSVEGTQGYFHYGLKSFLVYTVALFTVLIPAEGHIGLKWFLSFKFTSFYADK</sequence>
<evidence type="ECO:0000256" key="13">
    <source>
        <dbReference type="ARBA" id="ARBA00055365"/>
    </source>
</evidence>
<comment type="similarity">
    <text evidence="2">In the C-terminal section; belongs to the NAD synthetase family.</text>
</comment>
<reference evidence="16" key="3">
    <citation type="submission" date="2025-09" db="UniProtKB">
        <authorList>
            <consortium name="Ensembl"/>
        </authorList>
    </citation>
    <scope>IDENTIFICATION</scope>
</reference>
<keyword evidence="6" id="KW-0436">Ligase</keyword>